<dbReference type="eggNOG" id="COG2723">
    <property type="taxonomic scope" value="Bacteria"/>
</dbReference>
<dbReference type="Proteomes" id="UP000029499">
    <property type="component" value="Chromosome"/>
</dbReference>
<keyword evidence="2" id="KW-1185">Reference proteome</keyword>
<dbReference type="OrthoDB" id="9816564at2"/>
<dbReference type="STRING" id="216142.LT40_06425"/>
<dbReference type="RefSeq" id="WP_043187808.1">
    <property type="nucleotide sequence ID" value="NZ_CP009533.1"/>
</dbReference>
<evidence type="ECO:0000313" key="2">
    <source>
        <dbReference type="Proteomes" id="UP000029499"/>
    </source>
</evidence>
<organism evidence="1 2">
    <name type="scientific">Pseudomonas rhizosphaerae</name>
    <dbReference type="NCBI Taxonomy" id="216142"/>
    <lineage>
        <taxon>Bacteria</taxon>
        <taxon>Pseudomonadati</taxon>
        <taxon>Pseudomonadota</taxon>
        <taxon>Gammaproteobacteria</taxon>
        <taxon>Pseudomonadales</taxon>
        <taxon>Pseudomonadaceae</taxon>
        <taxon>Pseudomonas</taxon>
    </lineage>
</organism>
<dbReference type="SUPFAM" id="SSF51445">
    <property type="entry name" value="(Trans)glycosidases"/>
    <property type="match status" value="1"/>
</dbReference>
<reference evidence="1 2" key="1">
    <citation type="journal article" date="2015" name="J. Biotechnol.">
        <title>Complete genome sequence of Pseudomonas rhizosphaerae IH5T (=DSM 16299T), a phosphate-solubilizing rhizobacterium for bacterial biofertilizer.</title>
        <authorList>
            <person name="Kwak Y."/>
            <person name="Jung B.K."/>
            <person name="Shin J.H."/>
        </authorList>
    </citation>
    <scope>NUCLEOTIDE SEQUENCE [LARGE SCALE GENOMIC DNA]</scope>
    <source>
        <strain evidence="1">DSM 16299</strain>
    </source>
</reference>
<sequence>MTGPGLFKTFTMAGYECASQRRGDGQRVDVQVSTGHLRWAARDYAQLRASGIECARDGLRWHEIERQPGHYDWSSFLPLLRAARDCDVQVVWDLAHYGYPDGLDIWRPEFVERFARFAGAVARLMVDEGLEAPFYSPVNEISFWSWAGGDVAYFNPRAHGRGLELKHQLVRASIAAIEAIRVHAPQARFVQCDPLIHVVPDSARSVDQERAEGHRLSQFQAWDMLAGRQWPGLGGREDYLDIIGANFYPQNQWRQNGERILQGHPEFRPLAGLLTELHRRYGRPILLAETGAEGDARGPWLEYVGHQLALALQRGVDVQGLCWYPFLDYPGWDDGRYCPAGVFGFADGEGSRAPYHPLLVQLQELERQHGRAR</sequence>
<dbReference type="KEGG" id="prh:LT40_06425"/>
<gene>
    <name evidence="1" type="ORF">LT40_06425</name>
</gene>
<dbReference type="InterPro" id="IPR017853">
    <property type="entry name" value="GH"/>
</dbReference>
<evidence type="ECO:0000313" key="1">
    <source>
        <dbReference type="EMBL" id="AIS17065.1"/>
    </source>
</evidence>
<name>A0A089YTN3_9PSED</name>
<dbReference type="Gene3D" id="3.20.20.80">
    <property type="entry name" value="Glycosidases"/>
    <property type="match status" value="1"/>
</dbReference>
<dbReference type="AlphaFoldDB" id="A0A089YTN3"/>
<proteinExistence type="predicted"/>
<dbReference type="EMBL" id="CP009533">
    <property type="protein sequence ID" value="AIS17065.1"/>
    <property type="molecule type" value="Genomic_DNA"/>
</dbReference>
<dbReference type="HOGENOM" id="CLU_046663_0_0_6"/>
<accession>A0A089YTN3</accession>
<protein>
    <submittedName>
        <fullName evidence="1">Beta-glucosidase</fullName>
    </submittedName>
</protein>